<dbReference type="EMBL" id="KN881727">
    <property type="protein sequence ID" value="KIY49082.1"/>
    <property type="molecule type" value="Genomic_DNA"/>
</dbReference>
<dbReference type="Gene3D" id="3.30.200.20">
    <property type="entry name" value="Phosphorylase Kinase, domain 1"/>
    <property type="match status" value="1"/>
</dbReference>
<feature type="binding site" evidence="6">
    <location>
        <position position="703"/>
    </location>
    <ligand>
        <name>ATP</name>
        <dbReference type="ChEBI" id="CHEBI:30616"/>
    </ligand>
</feature>
<feature type="compositionally biased region" description="Low complexity" evidence="7">
    <location>
        <begin position="568"/>
        <end position="577"/>
    </location>
</feature>
<sequence>MLGATPTRDFVAIRPTQRDHIPPSTTPPHRVRRSYGSPMLTPSPLRNQRSPMLVESDSEDPFQSFSARAQPTKSSHQSKLQSIPCEHDPDSPFWDPPKPNNTRHSQPPPSPLTFPSVRVGASSRRDASAKNNVSLQSNSTSLHPHVLTPLKLQPSTGVHAFDRLAPPNFSSHTPKTQLRKQSSSLDFLRLDDAVGESRGFISRKRQSFAQSLLNSDSEESTELSDDGHVAKRRACPQPTPEKLVRRRNNAVASRSSVSSKSDVGSPFPRRHANKRASVAAAPRHNVLGRADSATLFFGPPIAQPDPSSSPRSTVRDDPWTKMRGQSTSPKSSPPGTQGDYTDWSDDDDCKSAFVFSLNEGTPPPAPSKLPTKYKPRDSGIGMISDGGDFFGMKGHPSRSSLSVMPQASTSASTINSDADGLVTPGVGPGSESGWPDSAIFINDGNDFVHVSHPGDLFDADVSIMRALDGSHRAVPPKRAPETPAKKFKSRPWQSAVANKVGLGFDLGPKNKPRKSLPLVLSAAADDSEDEETLDSPSSGKKNRLYTGLGVGIPANIPKTSRKWLMRRSSSGNFSSGSETASVGTPTTARHQLAPPRSPLSMDIFRISPSRRALTKHSPARPSISSIRSASSSSNGSIGSPTLRPVLQSPAARRSRSMCRTSSQSLDTRFERSFIALEEIGSGEFGKVMKVRTKIGADGVFAVKQSKRFEGERRRLRLCEEAEILRHLRDIAARNGAVCHPNVLSYVDHWEEEQILFIQTELCDMGNFSHFLWEYGRTAKHLDEGRVWKILADLADGLNFVHSAGVLHLDLKPANILITCNGRFKIADFGMATLWLRPVVVQASGVSKPLSLEREGDKLYLAPEVLQGRYSKSVDVFSLGMTILETTTNIIVPDQGGAWHRLRSEDFSQIVCDMSTELLHLIQQMMRTEPAMRIDSQTICAHPVVCRARASMQHMAAQAEREGAKPFVASPLGTTPPGFLDEILDKHGERDARMDTN</sequence>
<keyword evidence="1" id="KW-0808">Transferase</keyword>
<feature type="compositionally biased region" description="Low complexity" evidence="7">
    <location>
        <begin position="249"/>
        <end position="259"/>
    </location>
</feature>
<dbReference type="GO" id="GO:0004713">
    <property type="term" value="F:protein tyrosine kinase activity"/>
    <property type="evidence" value="ECO:0007669"/>
    <property type="project" value="TreeGrafter"/>
</dbReference>
<name>A0A0D7ADL3_9AGAR</name>
<evidence type="ECO:0000256" key="5">
    <source>
        <dbReference type="ARBA" id="ARBA00037982"/>
    </source>
</evidence>
<evidence type="ECO:0000256" key="6">
    <source>
        <dbReference type="PROSITE-ProRule" id="PRU10141"/>
    </source>
</evidence>
<dbReference type="Proteomes" id="UP000054144">
    <property type="component" value="Unassembled WGS sequence"/>
</dbReference>
<dbReference type="Pfam" id="PF00069">
    <property type="entry name" value="Pkinase"/>
    <property type="match status" value="1"/>
</dbReference>
<dbReference type="GO" id="GO:0005737">
    <property type="term" value="C:cytoplasm"/>
    <property type="evidence" value="ECO:0007669"/>
    <property type="project" value="TreeGrafter"/>
</dbReference>
<evidence type="ECO:0000256" key="7">
    <source>
        <dbReference type="SAM" id="MobiDB-lite"/>
    </source>
</evidence>
<gene>
    <name evidence="9" type="ORF">FISHEDRAFT_72965</name>
</gene>
<dbReference type="SMART" id="SM00220">
    <property type="entry name" value="S_TKc"/>
    <property type="match status" value="1"/>
</dbReference>
<evidence type="ECO:0000256" key="3">
    <source>
        <dbReference type="ARBA" id="ARBA00022777"/>
    </source>
</evidence>
<dbReference type="GO" id="GO:0005634">
    <property type="term" value="C:nucleus"/>
    <property type="evidence" value="ECO:0007669"/>
    <property type="project" value="TreeGrafter"/>
</dbReference>
<organism evidence="9 10">
    <name type="scientific">Fistulina hepatica ATCC 64428</name>
    <dbReference type="NCBI Taxonomy" id="1128425"/>
    <lineage>
        <taxon>Eukaryota</taxon>
        <taxon>Fungi</taxon>
        <taxon>Dikarya</taxon>
        <taxon>Basidiomycota</taxon>
        <taxon>Agaricomycotina</taxon>
        <taxon>Agaricomycetes</taxon>
        <taxon>Agaricomycetidae</taxon>
        <taxon>Agaricales</taxon>
        <taxon>Fistulinaceae</taxon>
        <taxon>Fistulina</taxon>
    </lineage>
</organism>
<dbReference type="PROSITE" id="PS00107">
    <property type="entry name" value="PROTEIN_KINASE_ATP"/>
    <property type="match status" value="1"/>
</dbReference>
<evidence type="ECO:0000256" key="2">
    <source>
        <dbReference type="ARBA" id="ARBA00022741"/>
    </source>
</evidence>
<feature type="compositionally biased region" description="Polar residues" evidence="7">
    <location>
        <begin position="578"/>
        <end position="589"/>
    </location>
</feature>
<dbReference type="GO" id="GO:0005524">
    <property type="term" value="F:ATP binding"/>
    <property type="evidence" value="ECO:0007669"/>
    <property type="project" value="UniProtKB-UniRule"/>
</dbReference>
<dbReference type="InterPro" id="IPR050339">
    <property type="entry name" value="CC_SR_Kinase"/>
</dbReference>
<dbReference type="SUPFAM" id="SSF56112">
    <property type="entry name" value="Protein kinase-like (PK-like)"/>
    <property type="match status" value="1"/>
</dbReference>
<dbReference type="OrthoDB" id="5337378at2759"/>
<dbReference type="AlphaFoldDB" id="A0A0D7ADL3"/>
<dbReference type="InterPro" id="IPR017441">
    <property type="entry name" value="Protein_kinase_ATP_BS"/>
</dbReference>
<keyword evidence="4 6" id="KW-0067">ATP-binding</keyword>
<keyword evidence="10" id="KW-1185">Reference proteome</keyword>
<reference evidence="9 10" key="1">
    <citation type="journal article" date="2015" name="Fungal Genet. Biol.">
        <title>Evolution of novel wood decay mechanisms in Agaricales revealed by the genome sequences of Fistulina hepatica and Cylindrobasidium torrendii.</title>
        <authorList>
            <person name="Floudas D."/>
            <person name="Held B.W."/>
            <person name="Riley R."/>
            <person name="Nagy L.G."/>
            <person name="Koehler G."/>
            <person name="Ransdell A.S."/>
            <person name="Younus H."/>
            <person name="Chow J."/>
            <person name="Chiniquy J."/>
            <person name="Lipzen A."/>
            <person name="Tritt A."/>
            <person name="Sun H."/>
            <person name="Haridas S."/>
            <person name="LaButti K."/>
            <person name="Ohm R.A."/>
            <person name="Kues U."/>
            <person name="Blanchette R.A."/>
            <person name="Grigoriev I.V."/>
            <person name="Minto R.E."/>
            <person name="Hibbett D.S."/>
        </authorList>
    </citation>
    <scope>NUCLEOTIDE SEQUENCE [LARGE SCALE GENOMIC DNA]</scope>
    <source>
        <strain evidence="9 10">ATCC 64428</strain>
    </source>
</reference>
<evidence type="ECO:0000259" key="8">
    <source>
        <dbReference type="PROSITE" id="PS50011"/>
    </source>
</evidence>
<feature type="region of interest" description="Disordered" evidence="7">
    <location>
        <begin position="297"/>
        <end position="378"/>
    </location>
</feature>
<dbReference type="PROSITE" id="PS00108">
    <property type="entry name" value="PROTEIN_KINASE_ST"/>
    <property type="match status" value="1"/>
</dbReference>
<evidence type="ECO:0000313" key="10">
    <source>
        <dbReference type="Proteomes" id="UP000054144"/>
    </source>
</evidence>
<dbReference type="PANTHER" id="PTHR11042">
    <property type="entry name" value="EUKARYOTIC TRANSLATION INITIATION FACTOR 2-ALPHA KINASE EIF2-ALPHA KINASE -RELATED"/>
    <property type="match status" value="1"/>
</dbReference>
<evidence type="ECO:0000256" key="4">
    <source>
        <dbReference type="ARBA" id="ARBA00022840"/>
    </source>
</evidence>
<feature type="region of interest" description="Disordered" evidence="7">
    <location>
        <begin position="212"/>
        <end position="285"/>
    </location>
</feature>
<protein>
    <submittedName>
        <fullName evidence="9">Kinase-like protein</fullName>
    </submittedName>
</protein>
<feature type="region of interest" description="Disordered" evidence="7">
    <location>
        <begin position="568"/>
        <end position="661"/>
    </location>
</feature>
<evidence type="ECO:0000313" key="9">
    <source>
        <dbReference type="EMBL" id="KIY49082.1"/>
    </source>
</evidence>
<keyword evidence="2 6" id="KW-0547">Nucleotide-binding</keyword>
<proteinExistence type="inferred from homology"/>
<feature type="compositionally biased region" description="Polar residues" evidence="7">
    <location>
        <begin position="61"/>
        <end position="81"/>
    </location>
</feature>
<feature type="region of interest" description="Disordered" evidence="7">
    <location>
        <begin position="522"/>
        <end position="551"/>
    </location>
</feature>
<dbReference type="InterPro" id="IPR008271">
    <property type="entry name" value="Ser/Thr_kinase_AS"/>
</dbReference>
<feature type="compositionally biased region" description="Polar residues" evidence="7">
    <location>
        <begin position="129"/>
        <end position="142"/>
    </location>
</feature>
<evidence type="ECO:0000256" key="1">
    <source>
        <dbReference type="ARBA" id="ARBA00022679"/>
    </source>
</evidence>
<dbReference type="GO" id="GO:0110031">
    <property type="term" value="P:negative regulation of G2/MI transition of meiotic cell cycle"/>
    <property type="evidence" value="ECO:0007669"/>
    <property type="project" value="TreeGrafter"/>
</dbReference>
<feature type="compositionally biased region" description="Polar residues" evidence="7">
    <location>
        <begin position="323"/>
        <end position="339"/>
    </location>
</feature>
<accession>A0A0D7ADL3</accession>
<feature type="compositionally biased region" description="Low complexity" evidence="7">
    <location>
        <begin position="619"/>
        <end position="640"/>
    </location>
</feature>
<dbReference type="PROSITE" id="PS50011">
    <property type="entry name" value="PROTEIN_KINASE_DOM"/>
    <property type="match status" value="1"/>
</dbReference>
<dbReference type="Gene3D" id="1.10.510.10">
    <property type="entry name" value="Transferase(Phosphotransferase) domain 1"/>
    <property type="match status" value="1"/>
</dbReference>
<dbReference type="PANTHER" id="PTHR11042:SF190">
    <property type="entry name" value="MITOSIS INHIBITOR PROTEIN KINASE MIK1"/>
    <property type="match status" value="1"/>
</dbReference>
<comment type="similarity">
    <text evidence="5">Belongs to the protein kinase superfamily. Ser/Thr protein kinase family. GCN2 subfamily.</text>
</comment>
<keyword evidence="3 9" id="KW-0418">Kinase</keyword>
<dbReference type="InterPro" id="IPR011009">
    <property type="entry name" value="Kinase-like_dom_sf"/>
</dbReference>
<feature type="region of interest" description="Disordered" evidence="7">
    <location>
        <begin position="472"/>
        <end position="492"/>
    </location>
</feature>
<dbReference type="InterPro" id="IPR000719">
    <property type="entry name" value="Prot_kinase_dom"/>
</dbReference>
<feature type="region of interest" description="Disordered" evidence="7">
    <location>
        <begin position="1"/>
        <end position="146"/>
    </location>
</feature>
<feature type="domain" description="Protein kinase" evidence="8">
    <location>
        <begin position="673"/>
        <end position="944"/>
    </location>
</feature>